<dbReference type="SUPFAM" id="SSF54001">
    <property type="entry name" value="Cysteine proteinases"/>
    <property type="match status" value="1"/>
</dbReference>
<reference evidence="2" key="2">
    <citation type="journal article" date="2021" name="PeerJ">
        <title>Extensive microbial diversity within the chicken gut microbiome revealed by metagenomics and culture.</title>
        <authorList>
            <person name="Gilroy R."/>
            <person name="Ravi A."/>
            <person name="Getino M."/>
            <person name="Pursley I."/>
            <person name="Horton D.L."/>
            <person name="Alikhan N.F."/>
            <person name="Baker D."/>
            <person name="Gharbi K."/>
            <person name="Hall N."/>
            <person name="Watson M."/>
            <person name="Adriaenssens E.M."/>
            <person name="Foster-Nyarko E."/>
            <person name="Jarju S."/>
            <person name="Secka A."/>
            <person name="Antonio M."/>
            <person name="Oren A."/>
            <person name="Chaudhuri R.R."/>
            <person name="La Ragione R."/>
            <person name="Hildebrand F."/>
            <person name="Pallen M.J."/>
        </authorList>
    </citation>
    <scope>NUCLEOTIDE SEQUENCE</scope>
    <source>
        <strain evidence="2">CHK154-7741</strain>
    </source>
</reference>
<dbReference type="GO" id="GO:0004198">
    <property type="term" value="F:calcium-dependent cysteine-type endopeptidase activity"/>
    <property type="evidence" value="ECO:0007669"/>
    <property type="project" value="InterPro"/>
</dbReference>
<feature type="domain" description="Calpain catalytic" evidence="1">
    <location>
        <begin position="220"/>
        <end position="407"/>
    </location>
</feature>
<dbReference type="Pfam" id="PF00648">
    <property type="entry name" value="Peptidase_C2"/>
    <property type="match status" value="1"/>
</dbReference>
<dbReference type="GO" id="GO:0006508">
    <property type="term" value="P:proteolysis"/>
    <property type="evidence" value="ECO:0007669"/>
    <property type="project" value="InterPro"/>
</dbReference>
<dbReference type="Gene3D" id="3.90.930.1">
    <property type="match status" value="1"/>
</dbReference>
<name>A0A9D1MZP6_9CLOT</name>
<dbReference type="Proteomes" id="UP000886748">
    <property type="component" value="Unassembled WGS sequence"/>
</dbReference>
<dbReference type="InterPro" id="IPR038765">
    <property type="entry name" value="Papain-like_cys_pep_sf"/>
</dbReference>
<dbReference type="InterPro" id="IPR001300">
    <property type="entry name" value="Peptidase_C2_calpain_cat"/>
</dbReference>
<protein>
    <recommendedName>
        <fullName evidence="1">Calpain catalytic domain-containing protein</fullName>
    </recommendedName>
</protein>
<comment type="caution">
    <text evidence="2">The sequence shown here is derived from an EMBL/GenBank/DDBJ whole genome shotgun (WGS) entry which is preliminary data.</text>
</comment>
<dbReference type="EMBL" id="DVOD01000019">
    <property type="protein sequence ID" value="HIU92026.1"/>
    <property type="molecule type" value="Genomic_DNA"/>
</dbReference>
<evidence type="ECO:0000259" key="1">
    <source>
        <dbReference type="Pfam" id="PF00648"/>
    </source>
</evidence>
<sequence>MKITNSKQIFLNDNSSLQNGVSPKSDEKFFDARFDELEGLHIEKSDTKEQHQDKNKIYTERKEDTYTITETKLKDDEPFECVVKRKNGTLKSATKQLPDGNFETIVYREDGSVYSKGLYKDFYEIFLLEEKKYDRKGTLTEKTYNDEQSQIINERYKNGKLYVVDKTDARRQGVLNERTVYNSDGSVYINTKYAPDGTITESIKNKRTDDPDFDEFDKKAFDGIVKNDFEQGMSGTCYFVSTVQSFLNTTKGREIIKQSVSYDKENDVSTVKFLGAQKEYKFSSSDIKEAMGRLSAGDPDFAALLLGYEKYRAQSKSKVVDSGFSTEVFKALCGKEGESNVMFGMIVQNIDNNVLNDMSKKLHDGNYAITVHTPPDTVDTEFSEEDKKAGLINSHAYSLKNVTDSEVTVINPLTQKEITISREKFMESFITFAQVNLE</sequence>
<gene>
    <name evidence="2" type="ORF">IAD26_02705</name>
</gene>
<dbReference type="AlphaFoldDB" id="A0A9D1MZP6"/>
<accession>A0A9D1MZP6</accession>
<proteinExistence type="predicted"/>
<evidence type="ECO:0000313" key="3">
    <source>
        <dbReference type="Proteomes" id="UP000886748"/>
    </source>
</evidence>
<reference evidence="2" key="1">
    <citation type="submission" date="2020-10" db="EMBL/GenBank/DDBJ databases">
        <authorList>
            <person name="Gilroy R."/>
        </authorList>
    </citation>
    <scope>NUCLEOTIDE SEQUENCE</scope>
    <source>
        <strain evidence="2">CHK154-7741</strain>
    </source>
</reference>
<organism evidence="2 3">
    <name type="scientific">Candidatus Limenecus avicola</name>
    <dbReference type="NCBI Taxonomy" id="2840847"/>
    <lineage>
        <taxon>Bacteria</taxon>
        <taxon>Bacillati</taxon>
        <taxon>Bacillota</taxon>
        <taxon>Clostridia</taxon>
        <taxon>Eubacteriales</taxon>
        <taxon>Clostridiaceae</taxon>
        <taxon>Clostridiaceae incertae sedis</taxon>
        <taxon>Candidatus Limenecus</taxon>
    </lineage>
</organism>
<evidence type="ECO:0000313" key="2">
    <source>
        <dbReference type="EMBL" id="HIU92026.1"/>
    </source>
</evidence>